<evidence type="ECO:0000313" key="2">
    <source>
        <dbReference type="Proteomes" id="UP000593575"/>
    </source>
</evidence>
<name>A0A7J9K5D6_9ROSI</name>
<evidence type="ECO:0000313" key="1">
    <source>
        <dbReference type="EMBL" id="MBA0841692.1"/>
    </source>
</evidence>
<dbReference type="EMBL" id="JABFAE010000011">
    <property type="protein sequence ID" value="MBA0841692.1"/>
    <property type="molecule type" value="Genomic_DNA"/>
</dbReference>
<comment type="caution">
    <text evidence="1">The sequence shown here is derived from an EMBL/GenBank/DDBJ whole genome shotgun (WGS) entry which is preliminary data.</text>
</comment>
<keyword evidence="2" id="KW-1185">Reference proteome</keyword>
<dbReference type="Proteomes" id="UP000593575">
    <property type="component" value="Unassembled WGS sequence"/>
</dbReference>
<proteinExistence type="predicted"/>
<organism evidence="1 2">
    <name type="scientific">Gossypium armourianum</name>
    <dbReference type="NCBI Taxonomy" id="34283"/>
    <lineage>
        <taxon>Eukaryota</taxon>
        <taxon>Viridiplantae</taxon>
        <taxon>Streptophyta</taxon>
        <taxon>Embryophyta</taxon>
        <taxon>Tracheophyta</taxon>
        <taxon>Spermatophyta</taxon>
        <taxon>Magnoliopsida</taxon>
        <taxon>eudicotyledons</taxon>
        <taxon>Gunneridae</taxon>
        <taxon>Pentapetalae</taxon>
        <taxon>rosids</taxon>
        <taxon>malvids</taxon>
        <taxon>Malvales</taxon>
        <taxon>Malvaceae</taxon>
        <taxon>Malvoideae</taxon>
        <taxon>Gossypium</taxon>
    </lineage>
</organism>
<gene>
    <name evidence="1" type="ORF">Goarm_004176</name>
</gene>
<protein>
    <submittedName>
        <fullName evidence="1">Uncharacterized protein</fullName>
    </submittedName>
</protein>
<sequence length="52" mass="5847">MVIAPNLLKLKMKREAHGLFVAMFVATAPTRNLFYPVVGVNLSSIKEFIKEI</sequence>
<accession>A0A7J9K5D6</accession>
<dbReference type="AlphaFoldDB" id="A0A7J9K5D6"/>
<reference evidence="1 2" key="1">
    <citation type="journal article" date="2019" name="Genome Biol. Evol.">
        <title>Insights into the evolution of the New World diploid cottons (Gossypium, subgenus Houzingenia) based on genome sequencing.</title>
        <authorList>
            <person name="Grover C.E."/>
            <person name="Arick M.A. 2nd"/>
            <person name="Thrash A."/>
            <person name="Conover J.L."/>
            <person name="Sanders W.S."/>
            <person name="Peterson D.G."/>
            <person name="Frelichowski J.E."/>
            <person name="Scheffler J.A."/>
            <person name="Scheffler B.E."/>
            <person name="Wendel J.F."/>
        </authorList>
    </citation>
    <scope>NUCLEOTIDE SEQUENCE [LARGE SCALE GENOMIC DNA]</scope>
    <source>
        <strain evidence="1">6</strain>
        <tissue evidence="1">Leaf</tissue>
    </source>
</reference>